<organism evidence="2 3">
    <name type="scientific">Cylindrotheca closterium</name>
    <dbReference type="NCBI Taxonomy" id="2856"/>
    <lineage>
        <taxon>Eukaryota</taxon>
        <taxon>Sar</taxon>
        <taxon>Stramenopiles</taxon>
        <taxon>Ochrophyta</taxon>
        <taxon>Bacillariophyta</taxon>
        <taxon>Bacillariophyceae</taxon>
        <taxon>Bacillariophycidae</taxon>
        <taxon>Bacillariales</taxon>
        <taxon>Bacillariaceae</taxon>
        <taxon>Cylindrotheca</taxon>
    </lineage>
</organism>
<dbReference type="Proteomes" id="UP001295423">
    <property type="component" value="Unassembled WGS sequence"/>
</dbReference>
<feature type="domain" description="Ig-like" evidence="1">
    <location>
        <begin position="195"/>
        <end position="236"/>
    </location>
</feature>
<evidence type="ECO:0000313" key="3">
    <source>
        <dbReference type="Proteomes" id="UP001295423"/>
    </source>
</evidence>
<evidence type="ECO:0000259" key="1">
    <source>
        <dbReference type="PROSITE" id="PS50835"/>
    </source>
</evidence>
<sequence length="236" mass="26162">MARKGKGFHSAVAYNTHQPRAAHSTTQFGGCSTSAFNKVPHRVRSSGDDSLGQWAWIRLQDRTQGVGQRNLVVISAYHPNPPNNGHQTVWFQHKAHFSRTNRDVEPREAFIKDLSTAINKWRDDGCSIILGIDANDDLSSYSPKSFRFRMSEVGLVEAIQSKHPGSHQATYQRNPRGYPRLTASLRRLTCPSWPPGTTLLTNTSPPITVACGSTLTCAVSLADTNLRNPPMFHAGW</sequence>
<reference evidence="2" key="1">
    <citation type="submission" date="2023-08" db="EMBL/GenBank/DDBJ databases">
        <authorList>
            <person name="Audoor S."/>
            <person name="Bilcke G."/>
        </authorList>
    </citation>
    <scope>NUCLEOTIDE SEQUENCE</scope>
</reference>
<evidence type="ECO:0000313" key="2">
    <source>
        <dbReference type="EMBL" id="CAJ1939871.1"/>
    </source>
</evidence>
<gene>
    <name evidence="2" type="ORF">CYCCA115_LOCUS6775</name>
</gene>
<dbReference type="EMBL" id="CAKOGP040000861">
    <property type="protein sequence ID" value="CAJ1939871.1"/>
    <property type="molecule type" value="Genomic_DNA"/>
</dbReference>
<comment type="caution">
    <text evidence="2">The sequence shown here is derived from an EMBL/GenBank/DDBJ whole genome shotgun (WGS) entry which is preliminary data.</text>
</comment>
<dbReference type="PROSITE" id="PS50835">
    <property type="entry name" value="IG_LIKE"/>
    <property type="match status" value="1"/>
</dbReference>
<keyword evidence="3" id="KW-1185">Reference proteome</keyword>
<dbReference type="AlphaFoldDB" id="A0AAD2CN23"/>
<dbReference type="Gene3D" id="3.60.10.10">
    <property type="entry name" value="Endonuclease/exonuclease/phosphatase"/>
    <property type="match status" value="1"/>
</dbReference>
<proteinExistence type="predicted"/>
<dbReference type="InterPro" id="IPR036691">
    <property type="entry name" value="Endo/exonu/phosph_ase_sf"/>
</dbReference>
<name>A0AAD2CN23_9STRA</name>
<accession>A0AAD2CN23</accession>
<protein>
    <recommendedName>
        <fullName evidence="1">Ig-like domain-containing protein</fullName>
    </recommendedName>
</protein>
<dbReference type="InterPro" id="IPR007110">
    <property type="entry name" value="Ig-like_dom"/>
</dbReference>